<sequence length="257" mass="27259">METTKQSYSDTFTIAWRCLLLSCRNPETFLTSILLPALMMLLFVSLFGSLIRVDGTSYTAYIVPGVLIQCAAQGSSTTAIMVNQDITSGILSRFSTLPIRQGALLYGHVLEACARNLVTSAVVLVIALLLGFRPALTLTGLGITFLLLSGMILALSWLAVAVGILSKSAQGASSLSSLAIVLPYLSSGFVPTEHLPPLLRTFARYQPMTPVIDAMRDALSGSPADAGTLGAALLWCALLTAVFCAASVLFLKRRLLG</sequence>
<evidence type="ECO:0000313" key="8">
    <source>
        <dbReference type="Proteomes" id="UP000716906"/>
    </source>
</evidence>
<dbReference type="InterPro" id="IPR051784">
    <property type="entry name" value="Nod_factor_ABC_transporter"/>
</dbReference>
<feature type="transmembrane region" description="Helical" evidence="5">
    <location>
        <begin position="29"/>
        <end position="51"/>
    </location>
</feature>
<accession>A0ABS2E5M3</accession>
<keyword evidence="4 5" id="KW-0472">Membrane</keyword>
<dbReference type="Proteomes" id="UP000716906">
    <property type="component" value="Unassembled WGS sequence"/>
</dbReference>
<dbReference type="PANTHER" id="PTHR43229">
    <property type="entry name" value="NODULATION PROTEIN J"/>
    <property type="match status" value="1"/>
</dbReference>
<comment type="caution">
    <text evidence="5">Lacks conserved residue(s) required for the propagation of feature annotation.</text>
</comment>
<dbReference type="EMBL" id="JACLYY010000002">
    <property type="protein sequence ID" value="MBM6736917.1"/>
    <property type="molecule type" value="Genomic_DNA"/>
</dbReference>
<dbReference type="InterPro" id="IPR047817">
    <property type="entry name" value="ABC2_TM_bact-type"/>
</dbReference>
<dbReference type="PIRSF" id="PIRSF006648">
    <property type="entry name" value="DrrB"/>
    <property type="match status" value="1"/>
</dbReference>
<evidence type="ECO:0000256" key="3">
    <source>
        <dbReference type="ARBA" id="ARBA00022989"/>
    </source>
</evidence>
<keyword evidence="3 5" id="KW-1133">Transmembrane helix</keyword>
<keyword evidence="5" id="KW-0813">Transport</keyword>
<dbReference type="RefSeq" id="WP_138302852.1">
    <property type="nucleotide sequence ID" value="NZ_JACLYY010000002.1"/>
</dbReference>
<dbReference type="InterPro" id="IPR000412">
    <property type="entry name" value="ABC_2_transport"/>
</dbReference>
<feature type="transmembrane region" description="Helical" evidence="5">
    <location>
        <begin position="142"/>
        <end position="165"/>
    </location>
</feature>
<feature type="transmembrane region" description="Helical" evidence="5">
    <location>
        <begin position="229"/>
        <end position="251"/>
    </location>
</feature>
<comment type="subcellular location">
    <subcellularLocation>
        <location evidence="5">Cell membrane</location>
        <topology evidence="5">Multi-pass membrane protein</topology>
    </subcellularLocation>
    <subcellularLocation>
        <location evidence="1">Membrane</location>
        <topology evidence="1">Multi-pass membrane protein</topology>
    </subcellularLocation>
</comment>
<reference evidence="7 8" key="1">
    <citation type="journal article" date="2021" name="Sci. Rep.">
        <title>The distribution of antibiotic resistance genes in chicken gut microbiota commensals.</title>
        <authorList>
            <person name="Juricova H."/>
            <person name="Matiasovicova J."/>
            <person name="Kubasova T."/>
            <person name="Cejkova D."/>
            <person name="Rychlik I."/>
        </authorList>
    </citation>
    <scope>NUCLEOTIDE SEQUENCE [LARGE SCALE GENOMIC DNA]</scope>
    <source>
        <strain evidence="7 8">An773</strain>
    </source>
</reference>
<evidence type="ECO:0000259" key="6">
    <source>
        <dbReference type="PROSITE" id="PS51012"/>
    </source>
</evidence>
<comment type="similarity">
    <text evidence="5">Belongs to the ABC-2 integral membrane protein family.</text>
</comment>
<feature type="transmembrane region" description="Helical" evidence="5">
    <location>
        <begin position="117"/>
        <end position="136"/>
    </location>
</feature>
<evidence type="ECO:0000256" key="4">
    <source>
        <dbReference type="ARBA" id="ARBA00023136"/>
    </source>
</evidence>
<dbReference type="InterPro" id="IPR013525">
    <property type="entry name" value="ABC2_TM"/>
</dbReference>
<name>A0ABS2E5M3_9FIRM</name>
<proteinExistence type="inferred from homology"/>
<gene>
    <name evidence="7" type="ORF">H7U36_02165</name>
</gene>
<keyword evidence="8" id="KW-1185">Reference proteome</keyword>
<evidence type="ECO:0000313" key="7">
    <source>
        <dbReference type="EMBL" id="MBM6736917.1"/>
    </source>
</evidence>
<feature type="transmembrane region" description="Helical" evidence="5">
    <location>
        <begin position="172"/>
        <end position="190"/>
    </location>
</feature>
<feature type="domain" description="ABC transmembrane type-2" evidence="6">
    <location>
        <begin position="27"/>
        <end position="254"/>
    </location>
</feature>
<comment type="caution">
    <text evidence="7">The sequence shown here is derived from an EMBL/GenBank/DDBJ whole genome shotgun (WGS) entry which is preliminary data.</text>
</comment>
<dbReference type="Pfam" id="PF01061">
    <property type="entry name" value="ABC2_membrane"/>
    <property type="match status" value="1"/>
</dbReference>
<organism evidence="7 8">
    <name type="scientific">Faecalicatena fissicatena</name>
    <dbReference type="NCBI Taxonomy" id="290055"/>
    <lineage>
        <taxon>Bacteria</taxon>
        <taxon>Bacillati</taxon>
        <taxon>Bacillota</taxon>
        <taxon>Clostridia</taxon>
        <taxon>Lachnospirales</taxon>
        <taxon>Lachnospiraceae</taxon>
        <taxon>Faecalicatena</taxon>
    </lineage>
</organism>
<protein>
    <recommendedName>
        <fullName evidence="5">Transport permease protein</fullName>
    </recommendedName>
</protein>
<dbReference type="PROSITE" id="PS51012">
    <property type="entry name" value="ABC_TM2"/>
    <property type="match status" value="1"/>
</dbReference>
<keyword evidence="2 5" id="KW-0812">Transmembrane</keyword>
<evidence type="ECO:0000256" key="5">
    <source>
        <dbReference type="RuleBase" id="RU361157"/>
    </source>
</evidence>
<evidence type="ECO:0000256" key="1">
    <source>
        <dbReference type="ARBA" id="ARBA00004141"/>
    </source>
</evidence>
<evidence type="ECO:0000256" key="2">
    <source>
        <dbReference type="ARBA" id="ARBA00022692"/>
    </source>
</evidence>
<keyword evidence="5" id="KW-1003">Cell membrane</keyword>
<dbReference type="PANTHER" id="PTHR43229:SF2">
    <property type="entry name" value="NODULATION PROTEIN J"/>
    <property type="match status" value="1"/>
</dbReference>